<evidence type="ECO:0000256" key="1">
    <source>
        <dbReference type="SAM" id="MobiDB-lite"/>
    </source>
</evidence>
<evidence type="ECO:0000313" key="2">
    <source>
        <dbReference type="EMBL" id="CBJ32153.1"/>
    </source>
</evidence>
<keyword evidence="3" id="KW-1185">Reference proteome</keyword>
<dbReference type="EMBL" id="FN649736">
    <property type="protein sequence ID" value="CBJ32153.1"/>
    <property type="molecule type" value="Genomic_DNA"/>
</dbReference>
<reference evidence="2 3" key="1">
    <citation type="journal article" date="2010" name="Nature">
        <title>The Ectocarpus genome and the independent evolution of multicellularity in brown algae.</title>
        <authorList>
            <person name="Cock J.M."/>
            <person name="Sterck L."/>
            <person name="Rouze P."/>
            <person name="Scornet D."/>
            <person name="Allen A.E."/>
            <person name="Amoutzias G."/>
            <person name="Anthouard V."/>
            <person name="Artiguenave F."/>
            <person name="Aury J.M."/>
            <person name="Badger J.H."/>
            <person name="Beszteri B."/>
            <person name="Billiau K."/>
            <person name="Bonnet E."/>
            <person name="Bothwell J.H."/>
            <person name="Bowler C."/>
            <person name="Boyen C."/>
            <person name="Brownlee C."/>
            <person name="Carrano C.J."/>
            <person name="Charrier B."/>
            <person name="Cho G.Y."/>
            <person name="Coelho S.M."/>
            <person name="Collen J."/>
            <person name="Corre E."/>
            <person name="Da Silva C."/>
            <person name="Delage L."/>
            <person name="Delaroque N."/>
            <person name="Dittami S.M."/>
            <person name="Doulbeau S."/>
            <person name="Elias M."/>
            <person name="Farnham G."/>
            <person name="Gachon C.M."/>
            <person name="Gschloessl B."/>
            <person name="Heesch S."/>
            <person name="Jabbari K."/>
            <person name="Jubin C."/>
            <person name="Kawai H."/>
            <person name="Kimura K."/>
            <person name="Kloareg B."/>
            <person name="Kupper F.C."/>
            <person name="Lang D."/>
            <person name="Le Bail A."/>
            <person name="Leblanc C."/>
            <person name="Lerouge P."/>
            <person name="Lohr M."/>
            <person name="Lopez P.J."/>
            <person name="Martens C."/>
            <person name="Maumus F."/>
            <person name="Michel G."/>
            <person name="Miranda-Saavedra D."/>
            <person name="Morales J."/>
            <person name="Moreau H."/>
            <person name="Motomura T."/>
            <person name="Nagasato C."/>
            <person name="Napoli C.A."/>
            <person name="Nelson D.R."/>
            <person name="Nyvall-Collen P."/>
            <person name="Peters A.F."/>
            <person name="Pommier C."/>
            <person name="Potin P."/>
            <person name="Poulain J."/>
            <person name="Quesneville H."/>
            <person name="Read B."/>
            <person name="Rensing S.A."/>
            <person name="Ritter A."/>
            <person name="Rousvoal S."/>
            <person name="Samanta M."/>
            <person name="Samson G."/>
            <person name="Schroeder D.C."/>
            <person name="Segurens B."/>
            <person name="Strittmatter M."/>
            <person name="Tonon T."/>
            <person name="Tregear J.W."/>
            <person name="Valentin K."/>
            <person name="von Dassow P."/>
            <person name="Yamagishi T."/>
            <person name="Van de Peer Y."/>
            <person name="Wincker P."/>
        </authorList>
    </citation>
    <scope>NUCLEOTIDE SEQUENCE [LARGE SCALE GENOMIC DNA]</scope>
    <source>
        <strain evidence="3">Ec32 / CCAP1310/4</strain>
    </source>
</reference>
<sequence>MHVASPGLPEAALRHLFFQAATTGAPRPSSLPAARAGGDGRGQTTAPATTTTPPLTRQRTSNNRSNAGRSGSFRQSGKSDGGGGGDGETTSASGLARAIAGFPLACEGLAPLVASTATELSARSLLKQVAHQAKEALEETEKVVASIREAQGTPAGQRGGGGGGGGFVPEAEISAVEARTSQLRAFMINADTSRSVLDVSKLWISRRMLVAETTLLRAYGGVGPTARAQDAIRQGRRVRLRRIFRAFETAWRENLMSRPPEETLERIESSDCIG</sequence>
<dbReference type="Proteomes" id="UP000002630">
    <property type="component" value="Linkage Group LG11"/>
</dbReference>
<feature type="compositionally biased region" description="Low complexity" evidence="1">
    <location>
        <begin position="25"/>
        <end position="36"/>
    </location>
</feature>
<dbReference type="InParanoid" id="D7FWR5"/>
<feature type="region of interest" description="Disordered" evidence="1">
    <location>
        <begin position="23"/>
        <end position="90"/>
    </location>
</feature>
<protein>
    <submittedName>
        <fullName evidence="2">Uncharacterized protein</fullName>
    </submittedName>
</protein>
<gene>
    <name evidence="2" type="ORF">Esi_0311_0023</name>
</gene>
<proteinExistence type="predicted"/>
<evidence type="ECO:0000313" key="3">
    <source>
        <dbReference type="Proteomes" id="UP000002630"/>
    </source>
</evidence>
<organism evidence="2 3">
    <name type="scientific">Ectocarpus siliculosus</name>
    <name type="common">Brown alga</name>
    <name type="synonym">Conferva siliculosa</name>
    <dbReference type="NCBI Taxonomy" id="2880"/>
    <lineage>
        <taxon>Eukaryota</taxon>
        <taxon>Sar</taxon>
        <taxon>Stramenopiles</taxon>
        <taxon>Ochrophyta</taxon>
        <taxon>PX clade</taxon>
        <taxon>Phaeophyceae</taxon>
        <taxon>Ectocarpales</taxon>
        <taxon>Ectocarpaceae</taxon>
        <taxon>Ectocarpus</taxon>
    </lineage>
</organism>
<dbReference type="AlphaFoldDB" id="D7FWR5"/>
<dbReference type="EMBL" id="FN648500">
    <property type="protein sequence ID" value="CBJ32153.1"/>
    <property type="molecule type" value="Genomic_DNA"/>
</dbReference>
<name>D7FWR5_ECTSI</name>
<accession>D7FWR5</accession>
<feature type="compositionally biased region" description="Low complexity" evidence="1">
    <location>
        <begin position="43"/>
        <end position="78"/>
    </location>
</feature>